<dbReference type="EMBL" id="PGGS01000102">
    <property type="protein sequence ID" value="PNH09148.1"/>
    <property type="molecule type" value="Genomic_DNA"/>
</dbReference>
<organism evidence="2 3">
    <name type="scientific">Tetrabaena socialis</name>
    <dbReference type="NCBI Taxonomy" id="47790"/>
    <lineage>
        <taxon>Eukaryota</taxon>
        <taxon>Viridiplantae</taxon>
        <taxon>Chlorophyta</taxon>
        <taxon>core chlorophytes</taxon>
        <taxon>Chlorophyceae</taxon>
        <taxon>CS clade</taxon>
        <taxon>Chlamydomonadales</taxon>
        <taxon>Tetrabaenaceae</taxon>
        <taxon>Tetrabaena</taxon>
    </lineage>
</organism>
<feature type="compositionally biased region" description="Low complexity" evidence="1">
    <location>
        <begin position="19"/>
        <end position="28"/>
    </location>
</feature>
<evidence type="ECO:0000256" key="1">
    <source>
        <dbReference type="SAM" id="MobiDB-lite"/>
    </source>
</evidence>
<feature type="compositionally biased region" description="Pro residues" evidence="1">
    <location>
        <begin position="284"/>
        <end position="295"/>
    </location>
</feature>
<evidence type="ECO:0000313" key="3">
    <source>
        <dbReference type="Proteomes" id="UP000236333"/>
    </source>
</evidence>
<comment type="caution">
    <text evidence="2">The sequence shown here is derived from an EMBL/GenBank/DDBJ whole genome shotgun (WGS) entry which is preliminary data.</text>
</comment>
<reference evidence="2 3" key="1">
    <citation type="journal article" date="2017" name="Mol. Biol. Evol.">
        <title>The 4-celled Tetrabaena socialis nuclear genome reveals the essential components for genetic control of cell number at the origin of multicellularity in the volvocine lineage.</title>
        <authorList>
            <person name="Featherston J."/>
            <person name="Arakaki Y."/>
            <person name="Hanschen E.R."/>
            <person name="Ferris P.J."/>
            <person name="Michod R.E."/>
            <person name="Olson B.J.S.C."/>
            <person name="Nozaki H."/>
            <person name="Durand P.M."/>
        </authorList>
    </citation>
    <scope>NUCLEOTIDE SEQUENCE [LARGE SCALE GENOMIC DNA]</scope>
    <source>
        <strain evidence="2 3">NIES-571</strain>
    </source>
</reference>
<accession>A0A2J8A9D8</accession>
<name>A0A2J8A9D8_9CHLO</name>
<evidence type="ECO:0000313" key="2">
    <source>
        <dbReference type="EMBL" id="PNH09148.1"/>
    </source>
</evidence>
<feature type="compositionally biased region" description="Polar residues" evidence="1">
    <location>
        <begin position="425"/>
        <end position="440"/>
    </location>
</feature>
<dbReference type="Proteomes" id="UP000236333">
    <property type="component" value="Unassembled WGS sequence"/>
</dbReference>
<feature type="region of interest" description="Disordered" evidence="1">
    <location>
        <begin position="155"/>
        <end position="181"/>
    </location>
</feature>
<feature type="region of interest" description="Disordered" evidence="1">
    <location>
        <begin position="419"/>
        <end position="440"/>
    </location>
</feature>
<protein>
    <submittedName>
        <fullName evidence="2">Uncharacterized protein</fullName>
    </submittedName>
</protein>
<keyword evidence="3" id="KW-1185">Reference proteome</keyword>
<proteinExistence type="predicted"/>
<feature type="compositionally biased region" description="Pro residues" evidence="1">
    <location>
        <begin position="29"/>
        <end position="43"/>
    </location>
</feature>
<sequence>MQLKLAQWGSGDGELLDRSTASAAAPSGPTLPPPPGPAGPLPPLATGGPLGARLMAPLCVLPDASGRPMSPMNCSISSSPPSLPAAATAPRLVLCQREGRGVSCTALADRTGELTPRPAAAAAVSGTADVGGAAGPAAAGAGESAPGVGGCWPPGPKRREAAPRLAGRAVEPAESGPMRLRWPGEAKGIAEAVAARGGGGRTRRGLPRPMAPPGRGLLARCGSGDGAAEAGGGGGTVRKAVAAAAVGCTTGEEDAASGLRNDCASICAASELPRSESPGVPGSSPSPPPPPPPPLLRVAGAAPPAVPARLLTVVERPRRAAVPLLEAGEGSDAPPSSAMTRARREGLGMMEAAEGPGAPVRPLLLPSLMDPGQRAALLDRRNRPRQVLLHGNDLGRVRLYGNRSVRKLQRRLAGAVGCGEPLLDATSSPVKAQPASSPKP</sequence>
<dbReference type="AlphaFoldDB" id="A0A2J8A9D8"/>
<feature type="region of interest" description="Disordered" evidence="1">
    <location>
        <begin position="273"/>
        <end position="300"/>
    </location>
</feature>
<feature type="region of interest" description="Disordered" evidence="1">
    <location>
        <begin position="1"/>
        <end position="48"/>
    </location>
</feature>
<gene>
    <name evidence="2" type="ORF">TSOC_004264</name>
</gene>